<accession>A0A0W0ZRG3</accession>
<dbReference type="PRINTS" id="PR00119">
    <property type="entry name" value="CATATPASE"/>
</dbReference>
<dbReference type="PANTHER" id="PTHR43520:SF8">
    <property type="entry name" value="P-TYPE CU(+) TRANSPORTER"/>
    <property type="match status" value="1"/>
</dbReference>
<dbReference type="EMBL" id="LNZA01000008">
    <property type="protein sequence ID" value="KTD71379.1"/>
    <property type="molecule type" value="Genomic_DNA"/>
</dbReference>
<evidence type="ECO:0000256" key="2">
    <source>
        <dbReference type="ARBA" id="ARBA00006024"/>
    </source>
</evidence>
<evidence type="ECO:0000256" key="7">
    <source>
        <dbReference type="ARBA" id="ARBA00023136"/>
    </source>
</evidence>
<keyword evidence="4" id="KW-0479">Metal-binding</keyword>
<dbReference type="InterPro" id="IPR001757">
    <property type="entry name" value="P_typ_ATPase"/>
</dbReference>
<comment type="similarity">
    <text evidence="2">Belongs to the cation transport ATPase (P-type) (TC 3.A.3) family. Type IB subfamily.</text>
</comment>
<feature type="transmembrane region" description="Helical" evidence="9">
    <location>
        <begin position="171"/>
        <end position="191"/>
    </location>
</feature>
<evidence type="ECO:0000313" key="11">
    <source>
        <dbReference type="EMBL" id="KTD71379.1"/>
    </source>
</evidence>
<feature type="region of interest" description="Disordered" evidence="8">
    <location>
        <begin position="945"/>
        <end position="967"/>
    </location>
</feature>
<sequence length="967" mass="107116">MSKTIIFQKSLLVSGIMCFNGCGNTLQGLLHTCINDCIEKKILPADARLIIDAEPSGLGIHRLTISIESEKNDFIPIKNFDSIIFAKIKEDIIFEIIDDQNEKENKPNDNKNWINILVNLISMGAVLALTFAFPPSIVLTIGLTALTFFSTAFTSREYLFAFFRNFRTKNFANMATTISLGWFLSMAHTLFHAMSMPLASSFSMIFMNFMMPTMLITCINSMDEIKRVIIEKSKKIQLKGIKTLFPQMSETYRCHQLTQLELELLSEKINHLLSSKKQILSETDLQLKKEEDVAHLLFIQELLNTKEISEEKRNLLREGMLIEVNAGECFPVDCILIKGNTVIDASLLTGEPHQTKQLWQHIPSGAINLGKKVTVYAEKNSYNSTVNTLLFRSNRAKESPTIKEEVPKFAYLYTTLVIIGLLAAIFTPIGLGIATIPLVIQNIIGILFSVCPCTIAIAHQLPQLISIHHRNHKGIQLRDDSLITPQSDEIHTVVFDKTGTLTTGNSIVESSDIPINSSLWQRIYLLEKTYGKEHPLAKAIQKYYEVTINNPPLFDEINECTVDPENRGLSAQVQGRIIQIGSVDYLRGSGISLPEPEKSKIEQGFSAVCVAEDGIYKGVIYVKHEVRKGIIEALTRLRREGKKIIMLTGDNLLSAKGFNKHMGSIFNEEDIHAGQTPQNKESFLRKIMGTEEHSPKGVWFVGDGLNDAPCCRLVSEKGGLSCAMDSNDKSAFFTDITLNGSLDYLFEHNKLNHSLQQNITQNKGILIYSTIAFLAFIISFSIAGVAVSPLIPMTIMLSTTLFVLFNSYRTQLNIDSALDKEISWPKKLLSSNLSIGLLLTASTLLISSVLVATIATGGLALPILAFTAGTAIGFSSACTLSAISLLGVFTGILSTSLLSEQSTQPASEDHSSSISMDDFGLPEPVDTKAAWEKTNDFFLSRTYKSQETPQLGSEPILDQESFSNSCL</sequence>
<comment type="caution">
    <text evidence="11">The sequence shown here is derived from an EMBL/GenBank/DDBJ whole genome shotgun (WGS) entry which is preliminary data.</text>
</comment>
<keyword evidence="3 9" id="KW-0812">Transmembrane</keyword>
<keyword evidence="7 9" id="KW-0472">Membrane</keyword>
<keyword evidence="11" id="KW-0378">Hydrolase</keyword>
<dbReference type="STRING" id="40335.Ltuc_2738"/>
<dbReference type="SUPFAM" id="SSF81653">
    <property type="entry name" value="Calcium ATPase, transduction domain A"/>
    <property type="match status" value="1"/>
</dbReference>
<dbReference type="GO" id="GO:0016887">
    <property type="term" value="F:ATP hydrolysis activity"/>
    <property type="evidence" value="ECO:0007669"/>
    <property type="project" value="InterPro"/>
</dbReference>
<reference evidence="11 12" key="1">
    <citation type="submission" date="2015-11" db="EMBL/GenBank/DDBJ databases">
        <title>Genomic analysis of 38 Legionella species identifies large and diverse effector repertoires.</title>
        <authorList>
            <person name="Burstein D."/>
            <person name="Amaro F."/>
            <person name="Zusman T."/>
            <person name="Lifshitz Z."/>
            <person name="Cohen O."/>
            <person name="Gilbert J.A."/>
            <person name="Pupko T."/>
            <person name="Shuman H.A."/>
            <person name="Segal G."/>
        </authorList>
    </citation>
    <scope>NUCLEOTIDE SEQUENCE [LARGE SCALE GENOMIC DNA]</scope>
    <source>
        <strain evidence="11 12">ATCC 49180</strain>
    </source>
</reference>
<feature type="transmembrane region" description="Helical" evidence="9">
    <location>
        <begin position="439"/>
        <end position="458"/>
    </location>
</feature>
<comment type="subcellular location">
    <subcellularLocation>
        <location evidence="1">Endomembrane system</location>
        <topology evidence="1">Multi-pass membrane protein</topology>
    </subcellularLocation>
</comment>
<keyword evidence="6 9" id="KW-1133">Transmembrane helix</keyword>
<dbReference type="GO" id="GO:0016020">
    <property type="term" value="C:membrane"/>
    <property type="evidence" value="ECO:0007669"/>
    <property type="project" value="InterPro"/>
</dbReference>
<proteinExistence type="inferred from homology"/>
<dbReference type="Gene3D" id="3.40.1110.10">
    <property type="entry name" value="Calcium-transporting ATPase, cytoplasmic domain N"/>
    <property type="match status" value="1"/>
</dbReference>
<feature type="transmembrane region" description="Helical" evidence="9">
    <location>
        <begin position="765"/>
        <end position="784"/>
    </location>
</feature>
<evidence type="ECO:0000256" key="1">
    <source>
        <dbReference type="ARBA" id="ARBA00004127"/>
    </source>
</evidence>
<protein>
    <submittedName>
        <fullName evidence="11">Copper transporting P-type ATPase</fullName>
        <ecNumber evidence="11">3.6.3.4</ecNumber>
    </submittedName>
</protein>
<feature type="domain" description="P-type ATPase A" evidence="10">
    <location>
        <begin position="309"/>
        <end position="389"/>
    </location>
</feature>
<dbReference type="InterPro" id="IPR036412">
    <property type="entry name" value="HAD-like_sf"/>
</dbReference>
<dbReference type="GO" id="GO:0012505">
    <property type="term" value="C:endomembrane system"/>
    <property type="evidence" value="ECO:0007669"/>
    <property type="project" value="UniProtKB-SubCell"/>
</dbReference>
<feature type="transmembrane region" description="Helical" evidence="9">
    <location>
        <begin position="113"/>
        <end position="133"/>
    </location>
</feature>
<evidence type="ECO:0000256" key="8">
    <source>
        <dbReference type="SAM" id="MobiDB-lite"/>
    </source>
</evidence>
<dbReference type="PROSITE" id="PS00154">
    <property type="entry name" value="ATPASE_E1_E2"/>
    <property type="match status" value="1"/>
</dbReference>
<feature type="transmembrane region" description="Helical" evidence="9">
    <location>
        <begin position="410"/>
        <end position="433"/>
    </location>
</feature>
<evidence type="ECO:0000256" key="4">
    <source>
        <dbReference type="ARBA" id="ARBA00022723"/>
    </source>
</evidence>
<evidence type="ECO:0000256" key="3">
    <source>
        <dbReference type="ARBA" id="ARBA00022692"/>
    </source>
</evidence>
<dbReference type="GO" id="GO:0043682">
    <property type="term" value="F:P-type divalent copper transporter activity"/>
    <property type="evidence" value="ECO:0007669"/>
    <property type="project" value="TreeGrafter"/>
</dbReference>
<evidence type="ECO:0000256" key="9">
    <source>
        <dbReference type="SAM" id="Phobius"/>
    </source>
</evidence>
<dbReference type="Pfam" id="PF00702">
    <property type="entry name" value="Hydrolase"/>
    <property type="match status" value="1"/>
</dbReference>
<keyword evidence="12" id="KW-1185">Reference proteome</keyword>
<gene>
    <name evidence="11" type="primary">copA</name>
    <name evidence="11" type="ORF">Ltuc_2738</name>
</gene>
<organism evidence="11 12">
    <name type="scientific">Legionella tucsonensis</name>
    <dbReference type="NCBI Taxonomy" id="40335"/>
    <lineage>
        <taxon>Bacteria</taxon>
        <taxon>Pseudomonadati</taxon>
        <taxon>Pseudomonadota</taxon>
        <taxon>Gammaproteobacteria</taxon>
        <taxon>Legionellales</taxon>
        <taxon>Legionellaceae</taxon>
        <taxon>Legionella</taxon>
    </lineage>
</organism>
<dbReference type="AlphaFoldDB" id="A0A0W0ZRG3"/>
<dbReference type="OrthoDB" id="9814270at2"/>
<dbReference type="RefSeq" id="WP_058521936.1">
    <property type="nucleotide sequence ID" value="NZ_CAAAIP010000002.1"/>
</dbReference>
<keyword evidence="5" id="KW-1278">Translocase</keyword>
<dbReference type="InterPro" id="IPR023214">
    <property type="entry name" value="HAD_sf"/>
</dbReference>
<dbReference type="GO" id="GO:0005507">
    <property type="term" value="F:copper ion binding"/>
    <property type="evidence" value="ECO:0007669"/>
    <property type="project" value="TreeGrafter"/>
</dbReference>
<feature type="transmembrane region" description="Helical" evidence="9">
    <location>
        <begin position="197"/>
        <end position="219"/>
    </location>
</feature>
<evidence type="ECO:0000256" key="6">
    <source>
        <dbReference type="ARBA" id="ARBA00022989"/>
    </source>
</evidence>
<feature type="transmembrane region" description="Helical" evidence="9">
    <location>
        <begin position="790"/>
        <end position="808"/>
    </location>
</feature>
<dbReference type="PANTHER" id="PTHR43520">
    <property type="entry name" value="ATP7, ISOFORM B"/>
    <property type="match status" value="1"/>
</dbReference>
<dbReference type="InterPro" id="IPR008250">
    <property type="entry name" value="ATPase_P-typ_transduc_dom_A_sf"/>
</dbReference>
<name>A0A0W0ZRG3_9GAMM</name>
<feature type="transmembrane region" description="Helical" evidence="9">
    <location>
        <begin position="861"/>
        <end position="889"/>
    </location>
</feature>
<dbReference type="Gene3D" id="3.40.50.1000">
    <property type="entry name" value="HAD superfamily/HAD-like"/>
    <property type="match status" value="1"/>
</dbReference>
<feature type="transmembrane region" description="Helical" evidence="9">
    <location>
        <begin position="829"/>
        <end position="855"/>
    </location>
</feature>
<feature type="transmembrane region" description="Helical" evidence="9">
    <location>
        <begin position="139"/>
        <end position="159"/>
    </location>
</feature>
<dbReference type="EC" id="3.6.3.4" evidence="11"/>
<evidence type="ECO:0000313" key="12">
    <source>
        <dbReference type="Proteomes" id="UP000054693"/>
    </source>
</evidence>
<dbReference type="PATRIC" id="fig|40335.7.peg.2925"/>
<dbReference type="InterPro" id="IPR018303">
    <property type="entry name" value="ATPase_P-typ_P_site"/>
</dbReference>
<dbReference type="GO" id="GO:0055070">
    <property type="term" value="P:copper ion homeostasis"/>
    <property type="evidence" value="ECO:0007669"/>
    <property type="project" value="TreeGrafter"/>
</dbReference>
<dbReference type="InterPro" id="IPR023299">
    <property type="entry name" value="ATPase_P-typ_cyto_dom_N"/>
</dbReference>
<dbReference type="Proteomes" id="UP000054693">
    <property type="component" value="Unassembled WGS sequence"/>
</dbReference>
<dbReference type="Pfam" id="PF00122">
    <property type="entry name" value="E1-E2_ATPase"/>
    <property type="match status" value="1"/>
</dbReference>
<dbReference type="GO" id="GO:0005524">
    <property type="term" value="F:ATP binding"/>
    <property type="evidence" value="ECO:0007669"/>
    <property type="project" value="InterPro"/>
</dbReference>
<evidence type="ECO:0000256" key="5">
    <source>
        <dbReference type="ARBA" id="ARBA00022967"/>
    </source>
</evidence>
<dbReference type="Gene3D" id="2.70.150.10">
    <property type="entry name" value="Calcium-transporting ATPase, cytoplasmic transduction domain A"/>
    <property type="match status" value="1"/>
</dbReference>
<dbReference type="NCBIfam" id="TIGR01494">
    <property type="entry name" value="ATPase_P-type"/>
    <property type="match status" value="1"/>
</dbReference>
<dbReference type="SUPFAM" id="SSF56784">
    <property type="entry name" value="HAD-like"/>
    <property type="match status" value="1"/>
</dbReference>
<dbReference type="InterPro" id="IPR059000">
    <property type="entry name" value="ATPase_P-type_domA"/>
</dbReference>
<evidence type="ECO:0000259" key="10">
    <source>
        <dbReference type="Pfam" id="PF00122"/>
    </source>
</evidence>